<evidence type="ECO:0000313" key="1">
    <source>
        <dbReference type="EMBL" id="CAD09868.1"/>
    </source>
</evidence>
<name>Q935G0_SALTI</name>
<dbReference type="Proteomes" id="UP000000541">
    <property type="component" value="Plasmid pHCM2"/>
</dbReference>
<gene>
    <name evidence="1" type="ordered locus">HCM2.0001c</name>
</gene>
<proteinExistence type="predicted"/>
<geneLocation type="plasmid" evidence="1 2">
    <name>pHCM2</name>
</geneLocation>
<dbReference type="KEGG" id="sty:HCM2.0001c-1"/>
<organism evidence="1 2">
    <name type="scientific">Salmonella typhi</name>
    <dbReference type="NCBI Taxonomy" id="90370"/>
    <lineage>
        <taxon>Bacteria</taxon>
        <taxon>Pseudomonadati</taxon>
        <taxon>Pseudomonadota</taxon>
        <taxon>Gammaproteobacteria</taxon>
        <taxon>Enterobacterales</taxon>
        <taxon>Enterobacteriaceae</taxon>
        <taxon>Salmonella</taxon>
    </lineage>
</organism>
<keyword evidence="1" id="KW-0614">Plasmid</keyword>
<reference evidence="1 2" key="1">
    <citation type="journal article" date="2001" name="Nature">
        <title>Complete genome sequence of a multiple drug resistant Salmonella enterica serovar Typhi CT18.</title>
        <authorList>
            <person name="Parkhill J."/>
            <person name="Dougan G."/>
            <person name="James K.D."/>
            <person name="Thomson N.R."/>
            <person name="Pickard D."/>
            <person name="Wain J."/>
            <person name="Churcher C."/>
            <person name="Mungall K.L."/>
            <person name="Bentley S.D."/>
            <person name="Holden M.T.G."/>
            <person name="Sebaihia M."/>
            <person name="Baker S."/>
            <person name="Basham D."/>
            <person name="Brooks K."/>
            <person name="Chillingworth T."/>
            <person name="Connerton P."/>
            <person name="Cronin A."/>
            <person name="Davis P."/>
            <person name="Davies R.M."/>
            <person name="Dowd L."/>
            <person name="White N."/>
            <person name="Farrar J."/>
            <person name="Feltwell T."/>
            <person name="Hamlin N."/>
            <person name="Haque A."/>
            <person name="Hien T.T."/>
            <person name="Holroyd S."/>
            <person name="Jagels K."/>
            <person name="Krogh A."/>
            <person name="Larsen T.S."/>
            <person name="Leather S."/>
            <person name="Moule S."/>
            <person name="O'Gaora P."/>
            <person name="Parry C."/>
            <person name="Quail M."/>
            <person name="Rutherford K."/>
            <person name="Simmonds M."/>
            <person name="Skelton J."/>
            <person name="Stevens K."/>
            <person name="Whitehead S."/>
            <person name="Barrell B.G."/>
        </authorList>
    </citation>
    <scope>NUCLEOTIDE SEQUENCE [LARGE SCALE GENOMIC DNA]</scope>
    <source>
        <strain evidence="1 2">CT18</strain>
    </source>
</reference>
<protein>
    <submittedName>
        <fullName evidence="1">Uncharacterized protein</fullName>
    </submittedName>
</protein>
<dbReference type="HOGENOM" id="CLU_3438963_0_0_6"/>
<evidence type="ECO:0000313" key="2">
    <source>
        <dbReference type="Proteomes" id="UP000000541"/>
    </source>
</evidence>
<accession>Q935G0</accession>
<sequence length="9" mass="904">MAVTLAGLE</sequence>
<dbReference type="EMBL" id="AL513384">
    <property type="protein sequence ID" value="CAD09868.1"/>
    <property type="molecule type" value="Genomic_DNA"/>
</dbReference>